<dbReference type="eggNOG" id="COG3391">
    <property type="taxonomic scope" value="Bacteria"/>
</dbReference>
<evidence type="ECO:0008006" key="3">
    <source>
        <dbReference type="Google" id="ProtNLM"/>
    </source>
</evidence>
<dbReference type="NCBIfam" id="TIGR03118">
    <property type="entry name" value="PEPCTERM_chp_1"/>
    <property type="match status" value="1"/>
</dbReference>
<proteinExistence type="predicted"/>
<dbReference type="HOGENOM" id="CLU_040905_0_0_5"/>
<protein>
    <recommendedName>
        <fullName evidence="3">TIGR03118 family protein</fullName>
    </recommendedName>
</protein>
<evidence type="ECO:0000313" key="2">
    <source>
        <dbReference type="Proteomes" id="UP000002257"/>
    </source>
</evidence>
<dbReference type="OrthoDB" id="581621at2"/>
<dbReference type="KEGG" id="msl:Msil_1294"/>
<dbReference type="EMBL" id="CP001280">
    <property type="protein sequence ID" value="ACK50261.1"/>
    <property type="molecule type" value="Genomic_DNA"/>
</dbReference>
<reference evidence="1 2" key="1">
    <citation type="journal article" date="2010" name="J. Bacteriol.">
        <title>Complete genome sequence of the aerobic facultative methanotroph Methylocella silvestris BL2.</title>
        <authorList>
            <person name="Chen Y."/>
            <person name="Crombie A."/>
            <person name="Rahman M.T."/>
            <person name="Dedysh S.N."/>
            <person name="Liesack W."/>
            <person name="Stott M.B."/>
            <person name="Alam M."/>
            <person name="Theisen A.R."/>
            <person name="Murrell J.C."/>
            <person name="Dunfield P.F."/>
        </authorList>
    </citation>
    <scope>NUCLEOTIDE SEQUENCE [LARGE SCALE GENOMIC DNA]</scope>
    <source>
        <strain evidence="2">DSM 15510 / CIP 108128 / LMG 27833 / NCIMB 13906 / BL2</strain>
    </source>
</reference>
<gene>
    <name evidence="1" type="ordered locus">Msil_1294</name>
</gene>
<dbReference type="RefSeq" id="WP_012590331.1">
    <property type="nucleotide sequence ID" value="NC_011666.1"/>
</dbReference>
<dbReference type="STRING" id="395965.Msil_1294"/>
<organism evidence="1 2">
    <name type="scientific">Methylocella silvestris (strain DSM 15510 / CIP 108128 / LMG 27833 / NCIMB 13906 / BL2)</name>
    <dbReference type="NCBI Taxonomy" id="395965"/>
    <lineage>
        <taxon>Bacteria</taxon>
        <taxon>Pseudomonadati</taxon>
        <taxon>Pseudomonadota</taxon>
        <taxon>Alphaproteobacteria</taxon>
        <taxon>Hyphomicrobiales</taxon>
        <taxon>Beijerinckiaceae</taxon>
        <taxon>Methylocella</taxon>
    </lineage>
</organism>
<name>B8ER77_METSB</name>
<dbReference type="InterPro" id="IPR017549">
    <property type="entry name" value="APMV_L690"/>
</dbReference>
<dbReference type="SUPFAM" id="SSF101898">
    <property type="entry name" value="NHL repeat"/>
    <property type="match status" value="1"/>
</dbReference>
<evidence type="ECO:0000313" key="1">
    <source>
        <dbReference type="EMBL" id="ACK50261.1"/>
    </source>
</evidence>
<accession>B8ER77</accession>
<sequence length="443" mass="45431">MAPIHKSFALSSPALAFANDTKVYISLVIGHTQGGKVLRYVSLTIPALCVAIVWGQTRPAIAQFYTQHNLVSDGAASADCVDPNLVDGWGIAAGPTSPWWISDAGTGKTSLYSVDAVSAAPPCPAFTAFAVPGAGVQSAPTGVVRNDGTGFVVNNGVAGSPSAAGFILGSADGTISAYRGDPLVVVVNNSATAAYTGLAIVTGTATGDFLYAANFRAGTVDVFDTTFTQINSTLSADAFTDPSIPAGYAPFGIQNLGGVIYVTYALKDSSGKEVPGEGHGFVNVFDTSGKLLYRVASKGRLNSPWGLALVPFLDEDADPEEVRPYAGFFNGALLIGNMGDGKINAFDPTQHAQGEYVDRGPLLGVNGKPIVIEKLRALAFGTDSSAGGKWNTLFFTAGSADGAHGLFGSLVETVGDKRGALEIRAGQAGENLTQAIKGGAGRP</sequence>
<keyword evidence="2" id="KW-1185">Reference proteome</keyword>
<dbReference type="AlphaFoldDB" id="B8ER77"/>
<dbReference type="Proteomes" id="UP000002257">
    <property type="component" value="Chromosome"/>
</dbReference>